<dbReference type="GO" id="GO:2001234">
    <property type="term" value="P:negative regulation of apoptotic signaling pathway"/>
    <property type="evidence" value="ECO:0007669"/>
    <property type="project" value="TreeGrafter"/>
</dbReference>
<evidence type="ECO:0000256" key="5">
    <source>
        <dbReference type="ARBA" id="ARBA00023136"/>
    </source>
</evidence>
<evidence type="ECO:0000256" key="6">
    <source>
        <dbReference type="RuleBase" id="RU004379"/>
    </source>
</evidence>
<organism evidence="8">
    <name type="scientific">Clastoptera arizonana</name>
    <name type="common">Arizona spittle bug</name>
    <dbReference type="NCBI Taxonomy" id="38151"/>
    <lineage>
        <taxon>Eukaryota</taxon>
        <taxon>Metazoa</taxon>
        <taxon>Ecdysozoa</taxon>
        <taxon>Arthropoda</taxon>
        <taxon>Hexapoda</taxon>
        <taxon>Insecta</taxon>
        <taxon>Pterygota</taxon>
        <taxon>Neoptera</taxon>
        <taxon>Paraneoptera</taxon>
        <taxon>Hemiptera</taxon>
        <taxon>Auchenorrhyncha</taxon>
        <taxon>Cercopoidea</taxon>
        <taxon>Clastopteridae</taxon>
        <taxon>Clastoptera</taxon>
    </lineage>
</organism>
<dbReference type="GO" id="GO:0019899">
    <property type="term" value="F:enzyme binding"/>
    <property type="evidence" value="ECO:0007669"/>
    <property type="project" value="TreeGrafter"/>
</dbReference>
<accession>A0A1B6DQD0</accession>
<evidence type="ECO:0000256" key="3">
    <source>
        <dbReference type="ARBA" id="ARBA00022692"/>
    </source>
</evidence>
<dbReference type="Pfam" id="PF01027">
    <property type="entry name" value="Bax1-I"/>
    <property type="match status" value="1"/>
</dbReference>
<evidence type="ECO:0000256" key="1">
    <source>
        <dbReference type="ARBA" id="ARBA00004141"/>
    </source>
</evidence>
<evidence type="ECO:0000256" key="4">
    <source>
        <dbReference type="ARBA" id="ARBA00022989"/>
    </source>
</evidence>
<proteinExistence type="inferred from homology"/>
<evidence type="ECO:0000256" key="2">
    <source>
        <dbReference type="ARBA" id="ARBA00010350"/>
    </source>
</evidence>
<name>A0A1B6DQD0_9HEMI</name>
<comment type="subcellular location">
    <subcellularLocation>
        <location evidence="1">Membrane</location>
        <topology evidence="1">Multi-pass membrane protein</topology>
    </subcellularLocation>
</comment>
<gene>
    <name evidence="8" type="ORF">g.3571</name>
    <name evidence="7" type="ORF">g.3572</name>
</gene>
<feature type="transmembrane region" description="Helical" evidence="6">
    <location>
        <begin position="83"/>
        <end position="105"/>
    </location>
</feature>
<sequence length="236" mass="25916">MATIGASFMNSFTSKLEEPVRQHLKSVYACLTMSTMAASTGAYLQMAYSSYFSAGFLTVLGAMGCLLTLMFTPDNGKNRLMRVGLLLGFAFCSGLGMGPLISIAIAINPSIIVTALTCTSLIFVSFSIASMTANRGYWLFLGGTLMTLLSTIILLSFANIFFASQLVFQVNLYIGLAVMCGFVLYDTQMIIEKRRNGDKDFVTHSVDLFIDLIGIFKRILIILMEKEAEKSRDKKK</sequence>
<feature type="transmembrane region" description="Helical" evidence="6">
    <location>
        <begin position="166"/>
        <end position="185"/>
    </location>
</feature>
<dbReference type="PANTHER" id="PTHR23291:SF32">
    <property type="entry name" value="BAX INHIBITOR 1"/>
    <property type="match status" value="1"/>
</dbReference>
<feature type="transmembrane region" description="Helical" evidence="6">
    <location>
        <begin position="50"/>
        <end position="71"/>
    </location>
</feature>
<dbReference type="GO" id="GO:0033119">
    <property type="term" value="P:negative regulation of RNA splicing"/>
    <property type="evidence" value="ECO:0007669"/>
    <property type="project" value="TreeGrafter"/>
</dbReference>
<dbReference type="AlphaFoldDB" id="A0A1B6DQD0"/>
<dbReference type="PANTHER" id="PTHR23291">
    <property type="entry name" value="BAX INHIBITOR-RELATED"/>
    <property type="match status" value="1"/>
</dbReference>
<keyword evidence="4 6" id="KW-1133">Transmembrane helix</keyword>
<dbReference type="EMBL" id="GEDC01009485">
    <property type="protein sequence ID" value="JAS27813.1"/>
    <property type="molecule type" value="Transcribed_RNA"/>
</dbReference>
<reference evidence="8" key="1">
    <citation type="submission" date="2015-12" db="EMBL/GenBank/DDBJ databases">
        <title>De novo transcriptome assembly of four potential Pierce s Disease insect vectors from Arizona vineyards.</title>
        <authorList>
            <person name="Tassone E.E."/>
        </authorList>
    </citation>
    <scope>NUCLEOTIDE SEQUENCE</scope>
</reference>
<keyword evidence="3 6" id="KW-0812">Transmembrane</keyword>
<comment type="similarity">
    <text evidence="2 6">Belongs to the BI1 family.</text>
</comment>
<keyword evidence="5 6" id="KW-0472">Membrane</keyword>
<evidence type="ECO:0000313" key="8">
    <source>
        <dbReference type="EMBL" id="JAS27813.1"/>
    </source>
</evidence>
<evidence type="ECO:0008006" key="9">
    <source>
        <dbReference type="Google" id="ProtNLM"/>
    </source>
</evidence>
<dbReference type="InterPro" id="IPR006214">
    <property type="entry name" value="Bax_inhibitor_1-related"/>
</dbReference>
<feature type="transmembrane region" description="Helical" evidence="6">
    <location>
        <begin position="111"/>
        <end position="130"/>
    </location>
</feature>
<dbReference type="CDD" id="cd10430">
    <property type="entry name" value="BI-1"/>
    <property type="match status" value="1"/>
</dbReference>
<dbReference type="EMBL" id="GEDC01017170">
    <property type="protein sequence ID" value="JAS20128.1"/>
    <property type="molecule type" value="Transcribed_RNA"/>
</dbReference>
<protein>
    <recommendedName>
        <fullName evidence="9">Bax inhibitor 1</fullName>
    </recommendedName>
</protein>
<evidence type="ECO:0000313" key="7">
    <source>
        <dbReference type="EMBL" id="JAS20128.1"/>
    </source>
</evidence>
<dbReference type="GO" id="GO:0031966">
    <property type="term" value="C:mitochondrial membrane"/>
    <property type="evidence" value="ECO:0007669"/>
    <property type="project" value="TreeGrafter"/>
</dbReference>
<dbReference type="GO" id="GO:0034620">
    <property type="term" value="P:cellular response to unfolded protein"/>
    <property type="evidence" value="ECO:0007669"/>
    <property type="project" value="TreeGrafter"/>
</dbReference>
<feature type="transmembrane region" description="Helical" evidence="6">
    <location>
        <begin position="137"/>
        <end position="160"/>
    </location>
</feature>